<sequence length="218" mass="25313">MFTGITTIFFDLDNTLINRDAAFLACLEHFFGENMPDYYFGNEQFEIEKKDQHGYTTRAHFCEWFIHHYQPKGWDETNFWNYIKTNISNFVPPISIQLKAKLLHLQKNYKIGILTNGSIINQSRKIRQAKLDAIVPTEAIYIAQQFQLSKPNKRLFELILEQEGISANQMLYIGDDPVNDVLGAAQVGIQTAWVSHKRAWTSSIKPDFILENIFHLPI</sequence>
<dbReference type="EMBL" id="AP026867">
    <property type="protein sequence ID" value="BDS13265.1"/>
    <property type="molecule type" value="Genomic_DNA"/>
</dbReference>
<evidence type="ECO:0000313" key="5">
    <source>
        <dbReference type="EMBL" id="BDS13265.1"/>
    </source>
</evidence>
<dbReference type="GO" id="GO:0044281">
    <property type="term" value="P:small molecule metabolic process"/>
    <property type="evidence" value="ECO:0007669"/>
    <property type="project" value="UniProtKB-ARBA"/>
</dbReference>
<dbReference type="RefSeq" id="WP_264788553.1">
    <property type="nucleotide sequence ID" value="NZ_AP026867.1"/>
</dbReference>
<name>A0A915YHG4_9BACT</name>
<evidence type="ECO:0000256" key="3">
    <source>
        <dbReference type="ARBA" id="ARBA00022801"/>
    </source>
</evidence>
<dbReference type="NCBIfam" id="TIGR01549">
    <property type="entry name" value="HAD-SF-IA-v1"/>
    <property type="match status" value="1"/>
</dbReference>
<organism evidence="5 6">
    <name type="scientific">Aureispira anguillae</name>
    <dbReference type="NCBI Taxonomy" id="2864201"/>
    <lineage>
        <taxon>Bacteria</taxon>
        <taxon>Pseudomonadati</taxon>
        <taxon>Bacteroidota</taxon>
        <taxon>Saprospiria</taxon>
        <taxon>Saprospirales</taxon>
        <taxon>Saprospiraceae</taxon>
        <taxon>Aureispira</taxon>
    </lineage>
</organism>
<dbReference type="Gene3D" id="1.20.120.710">
    <property type="entry name" value="Haloacid dehalogenase hydrolase-like domain"/>
    <property type="match status" value="1"/>
</dbReference>
<proteinExistence type="predicted"/>
<dbReference type="Proteomes" id="UP001060919">
    <property type="component" value="Chromosome"/>
</dbReference>
<evidence type="ECO:0000256" key="2">
    <source>
        <dbReference type="ARBA" id="ARBA00022723"/>
    </source>
</evidence>
<comment type="cofactor">
    <cofactor evidence="1">
        <name>Mg(2+)</name>
        <dbReference type="ChEBI" id="CHEBI:18420"/>
    </cofactor>
</comment>
<dbReference type="Pfam" id="PF13419">
    <property type="entry name" value="HAD_2"/>
    <property type="match status" value="1"/>
</dbReference>
<keyword evidence="4" id="KW-0460">Magnesium</keyword>
<evidence type="ECO:0000256" key="4">
    <source>
        <dbReference type="ARBA" id="ARBA00022842"/>
    </source>
</evidence>
<dbReference type="KEGG" id="aup:AsAng_0039950"/>
<evidence type="ECO:0000313" key="6">
    <source>
        <dbReference type="Proteomes" id="UP001060919"/>
    </source>
</evidence>
<protein>
    <submittedName>
        <fullName evidence="5">HAD family hydrolase</fullName>
    </submittedName>
</protein>
<gene>
    <name evidence="5" type="ORF">AsAng_0039950</name>
</gene>
<keyword evidence="3 5" id="KW-0378">Hydrolase</keyword>
<dbReference type="InterPro" id="IPR006439">
    <property type="entry name" value="HAD-SF_hydro_IA"/>
</dbReference>
<dbReference type="GO" id="GO:0046872">
    <property type="term" value="F:metal ion binding"/>
    <property type="evidence" value="ECO:0007669"/>
    <property type="project" value="UniProtKB-KW"/>
</dbReference>
<dbReference type="InterPro" id="IPR023214">
    <property type="entry name" value="HAD_sf"/>
</dbReference>
<reference evidence="5" key="1">
    <citation type="submission" date="2022-09" db="EMBL/GenBank/DDBJ databases">
        <title>Aureispira anguillicida sp. nov., isolated from Leptocephalus of Japanese eel Anguilla japonica.</title>
        <authorList>
            <person name="Yuasa K."/>
            <person name="Mekata T."/>
            <person name="Ikunari K."/>
        </authorList>
    </citation>
    <scope>NUCLEOTIDE SEQUENCE</scope>
    <source>
        <strain evidence="5">EL160426</strain>
    </source>
</reference>
<dbReference type="Gene3D" id="3.40.50.1000">
    <property type="entry name" value="HAD superfamily/HAD-like"/>
    <property type="match status" value="1"/>
</dbReference>
<accession>A0A915YHG4</accession>
<dbReference type="SFLD" id="SFLDG01129">
    <property type="entry name" value="C1.5:_HAD__Beta-PGM__Phosphata"/>
    <property type="match status" value="1"/>
</dbReference>
<dbReference type="InterPro" id="IPR051400">
    <property type="entry name" value="HAD-like_hydrolase"/>
</dbReference>
<dbReference type="SFLD" id="SFLDS00003">
    <property type="entry name" value="Haloacid_Dehalogenase"/>
    <property type="match status" value="1"/>
</dbReference>
<dbReference type="InterPro" id="IPR041492">
    <property type="entry name" value="HAD_2"/>
</dbReference>
<dbReference type="InterPro" id="IPR036412">
    <property type="entry name" value="HAD-like_sf"/>
</dbReference>
<keyword evidence="6" id="KW-1185">Reference proteome</keyword>
<dbReference type="PANTHER" id="PTHR46470">
    <property type="entry name" value="N-ACYLNEURAMINATE-9-PHOSPHATASE"/>
    <property type="match status" value="1"/>
</dbReference>
<dbReference type="AlphaFoldDB" id="A0A915YHG4"/>
<dbReference type="SUPFAM" id="SSF56784">
    <property type="entry name" value="HAD-like"/>
    <property type="match status" value="1"/>
</dbReference>
<keyword evidence="2" id="KW-0479">Metal-binding</keyword>
<dbReference type="PANTHER" id="PTHR46470:SF2">
    <property type="entry name" value="GLYCERALDEHYDE 3-PHOSPHATE PHOSPHATASE"/>
    <property type="match status" value="1"/>
</dbReference>
<dbReference type="GO" id="GO:0016791">
    <property type="term" value="F:phosphatase activity"/>
    <property type="evidence" value="ECO:0007669"/>
    <property type="project" value="TreeGrafter"/>
</dbReference>
<evidence type="ECO:0000256" key="1">
    <source>
        <dbReference type="ARBA" id="ARBA00001946"/>
    </source>
</evidence>